<keyword evidence="5" id="KW-1185">Reference proteome</keyword>
<evidence type="ECO:0008006" key="6">
    <source>
        <dbReference type="Google" id="ProtNLM"/>
    </source>
</evidence>
<organism evidence="4 5">
    <name type="scientific">Syncephalastrum racemosum</name>
    <name type="common">Filamentous fungus</name>
    <dbReference type="NCBI Taxonomy" id="13706"/>
    <lineage>
        <taxon>Eukaryota</taxon>
        <taxon>Fungi</taxon>
        <taxon>Fungi incertae sedis</taxon>
        <taxon>Mucoromycota</taxon>
        <taxon>Mucoromycotina</taxon>
        <taxon>Mucoromycetes</taxon>
        <taxon>Mucorales</taxon>
        <taxon>Syncephalastraceae</taxon>
        <taxon>Syncephalastrum</taxon>
    </lineage>
</organism>
<dbReference type="OrthoDB" id="1882547at2759"/>
<name>A0A1X2H3C9_SYNRA</name>
<reference evidence="4 5" key="1">
    <citation type="submission" date="2016-07" db="EMBL/GenBank/DDBJ databases">
        <title>Pervasive Adenine N6-methylation of Active Genes in Fungi.</title>
        <authorList>
            <consortium name="DOE Joint Genome Institute"/>
            <person name="Mondo S.J."/>
            <person name="Dannebaum R.O."/>
            <person name="Kuo R.C."/>
            <person name="Labutti K."/>
            <person name="Haridas S."/>
            <person name="Kuo A."/>
            <person name="Salamov A."/>
            <person name="Ahrendt S.R."/>
            <person name="Lipzen A."/>
            <person name="Sullivan W."/>
            <person name="Andreopoulos W.B."/>
            <person name="Clum A."/>
            <person name="Lindquist E."/>
            <person name="Daum C."/>
            <person name="Ramamoorthy G.K."/>
            <person name="Gryganskyi A."/>
            <person name="Culley D."/>
            <person name="Magnuson J.K."/>
            <person name="James T.Y."/>
            <person name="O'Malley M.A."/>
            <person name="Stajich J.E."/>
            <person name="Spatafora J.W."/>
            <person name="Visel A."/>
            <person name="Grigoriev I.V."/>
        </authorList>
    </citation>
    <scope>NUCLEOTIDE SEQUENCE [LARGE SCALE GENOMIC DNA]</scope>
    <source>
        <strain evidence="4 5">NRRL 2496</strain>
    </source>
</reference>
<dbReference type="GO" id="GO:0006004">
    <property type="term" value="P:fucose metabolic process"/>
    <property type="evidence" value="ECO:0007669"/>
    <property type="project" value="UniProtKB-KW"/>
</dbReference>
<dbReference type="AlphaFoldDB" id="A0A1X2H3C9"/>
<evidence type="ECO:0000256" key="3">
    <source>
        <dbReference type="ARBA" id="ARBA00023277"/>
    </source>
</evidence>
<dbReference type="EMBL" id="MCGN01000010">
    <property type="protein sequence ID" value="ORY92303.1"/>
    <property type="molecule type" value="Genomic_DNA"/>
</dbReference>
<dbReference type="Proteomes" id="UP000242180">
    <property type="component" value="Unassembled WGS sequence"/>
</dbReference>
<evidence type="ECO:0000256" key="1">
    <source>
        <dbReference type="ARBA" id="ARBA00022679"/>
    </source>
</evidence>
<dbReference type="OMA" id="RYSYQIH"/>
<dbReference type="STRING" id="13706.A0A1X2H3C9"/>
<keyword evidence="3" id="KW-0119">Carbohydrate metabolism</keyword>
<comment type="caution">
    <text evidence="4">The sequence shown here is derived from an EMBL/GenBank/DDBJ whole genome shotgun (WGS) entry which is preliminary data.</text>
</comment>
<dbReference type="GO" id="GO:0016740">
    <property type="term" value="F:transferase activity"/>
    <property type="evidence" value="ECO:0007669"/>
    <property type="project" value="UniProtKB-KW"/>
</dbReference>
<gene>
    <name evidence="4" type="ORF">BCR43DRAFT_498142</name>
</gene>
<keyword evidence="1" id="KW-0808">Transferase</keyword>
<sequence>MFRGMRSNRPLAIACGSVILLLMTVHLFYLRPSTGIMSSSSSSGFSWWNPPSTTIEDESPLASASNADDFDEKYLTFVPHSGLFNQRIAIINAAILAYALNRTLLLPEINLGTATFWRPTWEIVDKLDRCPGWVEDHKGVVTTDCYDYRDYVPAPVEFVFDLWPIQDAGVRTLQRHDMRRDYFQKFWGISLDDPNMAYQLLDDKRYSYQIHDMPEENLNMFQFNERIDLKTLEDRKEPFLVFGSLFGSNRLALNRPELKQLRERWKKELIVNHPLVLQQAAKVIERLGGTNHFASVHLRQGDGFFKKWATKTIAQVKDTLETEMQNVTQDRDAEEIVERIKSIKNRQHRLQECITVQDHHHPQLRLIYVATDAKEPRRRFSELYDEFACLFSLHDFPDVARNTVSAQPLGPRLLPLVDAEVAAHGDFFVPTPKSTFSGYIKQRHLLLSIDRTENSSSSSSSSSSSFAS</sequence>
<dbReference type="Pfam" id="PF10250">
    <property type="entry name" value="O-FucT"/>
    <property type="match status" value="1"/>
</dbReference>
<dbReference type="Gene3D" id="3.40.50.11350">
    <property type="match status" value="1"/>
</dbReference>
<dbReference type="PANTHER" id="PTHR36050">
    <property type="entry name" value="O-FUCOSYLTRANSFERASE 30"/>
    <property type="match status" value="1"/>
</dbReference>
<dbReference type="PANTHER" id="PTHR36050:SF1">
    <property type="entry name" value="O-FUCOSYLTRANSFERASE 30"/>
    <property type="match status" value="1"/>
</dbReference>
<evidence type="ECO:0000313" key="5">
    <source>
        <dbReference type="Proteomes" id="UP000242180"/>
    </source>
</evidence>
<proteinExistence type="predicted"/>
<evidence type="ECO:0000313" key="4">
    <source>
        <dbReference type="EMBL" id="ORY92303.1"/>
    </source>
</evidence>
<dbReference type="InParanoid" id="A0A1X2H3C9"/>
<keyword evidence="2" id="KW-0294">Fucose metabolism</keyword>
<accession>A0A1X2H3C9</accession>
<evidence type="ECO:0000256" key="2">
    <source>
        <dbReference type="ARBA" id="ARBA00023253"/>
    </source>
</evidence>
<dbReference type="CDD" id="cd11296">
    <property type="entry name" value="O-FucT_like"/>
    <property type="match status" value="1"/>
</dbReference>
<protein>
    <recommendedName>
        <fullName evidence="6">GDP-fucose protein O-fucosyltransferase-domain-containing protein</fullName>
    </recommendedName>
</protein>
<dbReference type="InterPro" id="IPR019378">
    <property type="entry name" value="GDP-Fuc_O-FucTrfase"/>
</dbReference>